<evidence type="ECO:0000256" key="1">
    <source>
        <dbReference type="ARBA" id="ARBA00004180"/>
    </source>
</evidence>
<gene>
    <name evidence="8" type="ORF">TWF694_000634</name>
</gene>
<evidence type="ECO:0000256" key="4">
    <source>
        <dbReference type="ARBA" id="ARBA00023176"/>
    </source>
</evidence>
<name>A0AAV9XQ31_9PEZI</name>
<protein>
    <recommendedName>
        <fullName evidence="6">Clathrin light chain</fullName>
    </recommendedName>
</protein>
<evidence type="ECO:0000256" key="5">
    <source>
        <dbReference type="ARBA" id="ARBA00023329"/>
    </source>
</evidence>
<dbReference type="EMBL" id="JAVHJO010000001">
    <property type="protein sequence ID" value="KAK6543915.1"/>
    <property type="molecule type" value="Genomic_DNA"/>
</dbReference>
<dbReference type="PANTHER" id="PTHR10639">
    <property type="entry name" value="CLATHRIN LIGHT CHAIN"/>
    <property type="match status" value="1"/>
</dbReference>
<comment type="function">
    <text evidence="6">Clathrin is the major protein of the polyhedral coat of coated pits and vesicles.</text>
</comment>
<sequence>MSHFPSIEEFNEGVVEPTGGPIGDEDDLFSRERAVLGNDADQFSASQFPALDDDGDLLGGDSDALGVSSHKFESSFPDLIADNEAVGPGGTITGSGAPYMPGVVNTNFPSSISNLPDEEPEVIKQWRERQQLEIQRRDELSETRKQETVDKARAAIDDFYENYNTKKEKSIEQTRKEAEEFLANRENTSAGGTSWERIAKLVDLTDKNVKSGKSDKTRFRELLVSLRKDEKAPGASGI</sequence>
<dbReference type="GO" id="GO:0030130">
    <property type="term" value="C:clathrin coat of trans-Golgi network vesicle"/>
    <property type="evidence" value="ECO:0007669"/>
    <property type="project" value="InterPro"/>
</dbReference>
<keyword evidence="9" id="KW-1185">Reference proteome</keyword>
<evidence type="ECO:0000256" key="7">
    <source>
        <dbReference type="SAM" id="MobiDB-lite"/>
    </source>
</evidence>
<comment type="similarity">
    <text evidence="2 6">Belongs to the clathrin light chain family.</text>
</comment>
<comment type="subcellular location">
    <subcellularLocation>
        <location evidence="1 6">Cytoplasmic vesicle membrane</location>
        <topology evidence="1 6">Peripheral membrane protein</topology>
        <orientation evidence="1 6">Cytoplasmic side</orientation>
    </subcellularLocation>
    <subcellularLocation>
        <location evidence="6">Membrane</location>
        <location evidence="6">Coated pit</location>
        <topology evidence="6">Peripheral membrane protein</topology>
        <orientation evidence="6">Cytoplasmic side</orientation>
    </subcellularLocation>
    <text evidence="6">Cytoplasmic face of coated pits and vesicles.</text>
</comment>
<keyword evidence="4 6" id="KW-0168">Coated pit</keyword>
<comment type="caution">
    <text evidence="8">The sequence shown here is derived from an EMBL/GenBank/DDBJ whole genome shotgun (WGS) entry which is preliminary data.</text>
</comment>
<dbReference type="AlphaFoldDB" id="A0AAV9XQ31"/>
<dbReference type="GO" id="GO:0006886">
    <property type="term" value="P:intracellular protein transport"/>
    <property type="evidence" value="ECO:0007669"/>
    <property type="project" value="InterPro"/>
</dbReference>
<dbReference type="Pfam" id="PF01086">
    <property type="entry name" value="Clathrin_lg_ch"/>
    <property type="match status" value="1"/>
</dbReference>
<feature type="region of interest" description="Disordered" evidence="7">
    <location>
        <begin position="1"/>
        <end position="28"/>
    </location>
</feature>
<proteinExistence type="inferred from homology"/>
<organism evidence="8 9">
    <name type="scientific">Orbilia ellipsospora</name>
    <dbReference type="NCBI Taxonomy" id="2528407"/>
    <lineage>
        <taxon>Eukaryota</taxon>
        <taxon>Fungi</taxon>
        <taxon>Dikarya</taxon>
        <taxon>Ascomycota</taxon>
        <taxon>Pezizomycotina</taxon>
        <taxon>Orbiliomycetes</taxon>
        <taxon>Orbiliales</taxon>
        <taxon>Orbiliaceae</taxon>
        <taxon>Orbilia</taxon>
    </lineage>
</organism>
<accession>A0AAV9XQ31</accession>
<dbReference type="GO" id="GO:0005198">
    <property type="term" value="F:structural molecule activity"/>
    <property type="evidence" value="ECO:0007669"/>
    <property type="project" value="InterPro"/>
</dbReference>
<dbReference type="GO" id="GO:0032050">
    <property type="term" value="F:clathrin heavy chain binding"/>
    <property type="evidence" value="ECO:0007669"/>
    <property type="project" value="TreeGrafter"/>
</dbReference>
<keyword evidence="3 6" id="KW-0472">Membrane</keyword>
<keyword evidence="5 6" id="KW-0968">Cytoplasmic vesicle</keyword>
<evidence type="ECO:0000313" key="9">
    <source>
        <dbReference type="Proteomes" id="UP001365542"/>
    </source>
</evidence>
<dbReference type="Proteomes" id="UP001365542">
    <property type="component" value="Unassembled WGS sequence"/>
</dbReference>
<evidence type="ECO:0000313" key="8">
    <source>
        <dbReference type="EMBL" id="KAK6543915.1"/>
    </source>
</evidence>
<dbReference type="GO" id="GO:0072583">
    <property type="term" value="P:clathrin-dependent endocytosis"/>
    <property type="evidence" value="ECO:0007669"/>
    <property type="project" value="TreeGrafter"/>
</dbReference>
<evidence type="ECO:0000256" key="6">
    <source>
        <dbReference type="RuleBase" id="RU363137"/>
    </source>
</evidence>
<dbReference type="InterPro" id="IPR000996">
    <property type="entry name" value="Clathrin_L-chain"/>
</dbReference>
<evidence type="ECO:0000256" key="3">
    <source>
        <dbReference type="ARBA" id="ARBA00023136"/>
    </source>
</evidence>
<evidence type="ECO:0000256" key="2">
    <source>
        <dbReference type="ARBA" id="ARBA00005263"/>
    </source>
</evidence>
<dbReference type="GO" id="GO:0030132">
    <property type="term" value="C:clathrin coat of coated pit"/>
    <property type="evidence" value="ECO:0007669"/>
    <property type="project" value="InterPro"/>
</dbReference>
<dbReference type="PANTHER" id="PTHR10639:SF7">
    <property type="entry name" value="CLATHRIN LIGHT CHAIN"/>
    <property type="match status" value="1"/>
</dbReference>
<reference evidence="8 9" key="1">
    <citation type="submission" date="2019-10" db="EMBL/GenBank/DDBJ databases">
        <authorList>
            <person name="Palmer J.M."/>
        </authorList>
    </citation>
    <scope>NUCLEOTIDE SEQUENCE [LARGE SCALE GENOMIC DNA]</scope>
    <source>
        <strain evidence="8 9">TWF694</strain>
    </source>
</reference>